<accession>A0ACD1GCV4</accession>
<dbReference type="EMBL" id="KZ825333">
    <property type="protein sequence ID" value="RAH46954.1"/>
    <property type="molecule type" value="Genomic_DNA"/>
</dbReference>
<reference evidence="1" key="1">
    <citation type="submission" date="2018-02" db="EMBL/GenBank/DDBJ databases">
        <title>The genomes of Aspergillus section Nigri reveals drivers in fungal speciation.</title>
        <authorList>
            <consortium name="DOE Joint Genome Institute"/>
            <person name="Vesth T.C."/>
            <person name="Nybo J."/>
            <person name="Theobald S."/>
            <person name="Brandl J."/>
            <person name="Frisvad J.C."/>
            <person name="Nielsen K.F."/>
            <person name="Lyhne E.K."/>
            <person name="Kogle M.E."/>
            <person name="Kuo A."/>
            <person name="Riley R."/>
            <person name="Clum A."/>
            <person name="Nolan M."/>
            <person name="Lipzen A."/>
            <person name="Salamov A."/>
            <person name="Henrissat B."/>
            <person name="Wiebenga A."/>
            <person name="De vries R.P."/>
            <person name="Grigoriev I.V."/>
            <person name="Mortensen U.H."/>
            <person name="Andersen M.R."/>
            <person name="Baker S.E."/>
        </authorList>
    </citation>
    <scope>NUCLEOTIDE SEQUENCE</scope>
    <source>
        <strain evidence="1">CBS 621.78</strain>
    </source>
</reference>
<proteinExistence type="predicted"/>
<keyword evidence="2" id="KW-1185">Reference proteome</keyword>
<evidence type="ECO:0000313" key="2">
    <source>
        <dbReference type="Proteomes" id="UP000249057"/>
    </source>
</evidence>
<dbReference type="Proteomes" id="UP000249057">
    <property type="component" value="Unassembled WGS sequence"/>
</dbReference>
<name>A0ACD1GCV4_9EURO</name>
<protein>
    <submittedName>
        <fullName evidence="1">Uncharacterized protein</fullName>
    </submittedName>
</protein>
<organism evidence="1 2">
    <name type="scientific">Aspergillus brunneoviolaceus CBS 621.78</name>
    <dbReference type="NCBI Taxonomy" id="1450534"/>
    <lineage>
        <taxon>Eukaryota</taxon>
        <taxon>Fungi</taxon>
        <taxon>Dikarya</taxon>
        <taxon>Ascomycota</taxon>
        <taxon>Pezizomycotina</taxon>
        <taxon>Eurotiomycetes</taxon>
        <taxon>Eurotiomycetidae</taxon>
        <taxon>Eurotiales</taxon>
        <taxon>Aspergillaceae</taxon>
        <taxon>Aspergillus</taxon>
        <taxon>Aspergillus subgen. Circumdati</taxon>
    </lineage>
</organism>
<evidence type="ECO:0000313" key="1">
    <source>
        <dbReference type="EMBL" id="RAH46954.1"/>
    </source>
</evidence>
<gene>
    <name evidence="1" type="ORF">BO95DRAFT_441617</name>
</gene>
<sequence>MTDSAPGTKRLHITPFNLELLPSVLPPTIRPLATEISFHCVPTFPENNYGYVTLPTMEAEKVKKKLNGSILKGRKFKVDTARSPKRQRSEDEALDKITQSPSDKKAKKRKAAEETLEGYELPADRKVKRGWTESADAKQDRRKEEKRNKKSKDAKEGKPAKSQAKSKYTEKEECLFRTKLPPNRMSSPDEKHEKQSKKKKPAHETIVHEFSKTVKHPSFLRSGRDESADTVTFVEGKGWMDTSGTVKEPVSDRIRTDQYRPGCIPGTKEKPRAIKKDSTTVPGKPRTKQTITTKEAESTDESEDWTSSSGGSSSEEDPSSEEDSQESESYESCSSSSSNDSEDLSIAEEQILKSSKQESVAESHSSGLQSLPSGNNDQTAPTQEVHPLEALFKRPAPSTSAINSISQEKLHFSFFGGDDEVEMEDATEAQPAAPLTPFTKRDLRDRELRSAAPTPDTALVNRTINWDKPEQPRVMDSDDDVYMTTPVSKAASGPKDDSDFVKWFWENRGDNNRAWKRRRREAAKDHRQRENRSKGMKGKS</sequence>